<dbReference type="SMART" id="SM00342">
    <property type="entry name" value="HTH_ARAC"/>
    <property type="match status" value="1"/>
</dbReference>
<keyword evidence="2" id="KW-0804">Transcription</keyword>
<dbReference type="SUPFAM" id="SSF46689">
    <property type="entry name" value="Homeodomain-like"/>
    <property type="match status" value="2"/>
</dbReference>
<dbReference type="PROSITE" id="PS01124">
    <property type="entry name" value="HTH_ARAC_FAMILY_2"/>
    <property type="match status" value="1"/>
</dbReference>
<dbReference type="OrthoDB" id="3992151at2"/>
<dbReference type="Proteomes" id="UP000182241">
    <property type="component" value="Unassembled WGS sequence"/>
</dbReference>
<evidence type="ECO:0000256" key="1">
    <source>
        <dbReference type="ARBA" id="ARBA00023015"/>
    </source>
</evidence>
<keyword evidence="1" id="KW-0805">Transcription regulation</keyword>
<dbReference type="GO" id="GO:0003700">
    <property type="term" value="F:DNA-binding transcription factor activity"/>
    <property type="evidence" value="ECO:0007669"/>
    <property type="project" value="InterPro"/>
</dbReference>
<reference evidence="5" key="1">
    <citation type="submission" date="2016-10" db="EMBL/GenBank/DDBJ databases">
        <authorList>
            <person name="Varghese N."/>
            <person name="Submissions S."/>
        </authorList>
    </citation>
    <scope>NUCLEOTIDE SEQUENCE [LARGE SCALE GENOMIC DNA]</scope>
    <source>
        <strain evidence="5">DSM 44234</strain>
    </source>
</reference>
<dbReference type="Gene3D" id="1.10.10.60">
    <property type="entry name" value="Homeodomain-like"/>
    <property type="match status" value="1"/>
</dbReference>
<dbReference type="InterPro" id="IPR052158">
    <property type="entry name" value="INH-QAR"/>
</dbReference>
<dbReference type="Gene3D" id="3.40.50.880">
    <property type="match status" value="1"/>
</dbReference>
<dbReference type="InterPro" id="IPR002818">
    <property type="entry name" value="DJ-1/PfpI"/>
</dbReference>
<dbReference type="PANTHER" id="PTHR43130:SF3">
    <property type="entry name" value="HTH-TYPE TRANSCRIPTIONAL REGULATOR RV1931C"/>
    <property type="match status" value="1"/>
</dbReference>
<accession>A0A1H5C6Y1</accession>
<keyword evidence="5" id="KW-1185">Reference proteome</keyword>
<gene>
    <name evidence="4" type="ORF">SAMN04489793_5321</name>
</gene>
<dbReference type="InterPro" id="IPR009057">
    <property type="entry name" value="Homeodomain-like_sf"/>
</dbReference>
<protein>
    <submittedName>
        <fullName evidence="4">AraC family transcriptional regulator, transcriptional activator FtrA</fullName>
    </submittedName>
</protein>
<feature type="domain" description="HTH araC/xylS-type" evidence="3">
    <location>
        <begin position="230"/>
        <end position="312"/>
    </location>
</feature>
<dbReference type="STRING" id="57704.SAMN04489793_5321"/>
<sequence>MSHVVALPVCDGMTMLEYGTVLEALSFEWNDLPSLGYDVRGCGPADGVRTLGGAVLRPAYGLDEIAGADTVIITAVSDPRTDSNPEWHEPLRAAAANGARIVSICTGAFALAAAGLLDGRRATTHWRHAGLLQFRFPRVHVTPSELYIQDGPVLTGAGSAAGLDLCLHLIRSDHGAGTANEVARRLVVAPHRDGDQSQFVNIDTLRPDMDKRFADFLQGLAHGIGGVKGLDDMAARAGVSRRTLHRRFRQYTGVAPLEWLMRQRVYRAMRLLETTNDSVTAITGRAGFDAEETLRYHFKRQTGLAPTAYRERFRGSDVGRSSARTVAGS</sequence>
<evidence type="ECO:0000259" key="3">
    <source>
        <dbReference type="PROSITE" id="PS01124"/>
    </source>
</evidence>
<evidence type="ECO:0000313" key="5">
    <source>
        <dbReference type="Proteomes" id="UP000182241"/>
    </source>
</evidence>
<organism evidence="4 5">
    <name type="scientific">Tsukamurella tyrosinosolvens</name>
    <dbReference type="NCBI Taxonomy" id="57704"/>
    <lineage>
        <taxon>Bacteria</taxon>
        <taxon>Bacillati</taxon>
        <taxon>Actinomycetota</taxon>
        <taxon>Actinomycetes</taxon>
        <taxon>Mycobacteriales</taxon>
        <taxon>Tsukamurellaceae</taxon>
        <taxon>Tsukamurella</taxon>
    </lineage>
</organism>
<evidence type="ECO:0000256" key="2">
    <source>
        <dbReference type="ARBA" id="ARBA00023163"/>
    </source>
</evidence>
<dbReference type="RefSeq" id="WP_068742432.1">
    <property type="nucleotide sequence ID" value="NZ_CBDRGN010000002.1"/>
</dbReference>
<dbReference type="SUPFAM" id="SSF52317">
    <property type="entry name" value="Class I glutamine amidotransferase-like"/>
    <property type="match status" value="1"/>
</dbReference>
<dbReference type="InterPro" id="IPR029062">
    <property type="entry name" value="Class_I_gatase-like"/>
</dbReference>
<evidence type="ECO:0000313" key="4">
    <source>
        <dbReference type="EMBL" id="SED62174.1"/>
    </source>
</evidence>
<dbReference type="GO" id="GO:0043565">
    <property type="term" value="F:sequence-specific DNA binding"/>
    <property type="evidence" value="ECO:0007669"/>
    <property type="project" value="InterPro"/>
</dbReference>
<dbReference type="PANTHER" id="PTHR43130">
    <property type="entry name" value="ARAC-FAMILY TRANSCRIPTIONAL REGULATOR"/>
    <property type="match status" value="1"/>
</dbReference>
<dbReference type="Pfam" id="PF12833">
    <property type="entry name" value="HTH_18"/>
    <property type="match status" value="1"/>
</dbReference>
<dbReference type="Pfam" id="PF01965">
    <property type="entry name" value="DJ-1_PfpI"/>
    <property type="match status" value="1"/>
</dbReference>
<name>A0A1H5C6Y1_TSUTY</name>
<dbReference type="EMBL" id="FNSA01000003">
    <property type="protein sequence ID" value="SED62174.1"/>
    <property type="molecule type" value="Genomic_DNA"/>
</dbReference>
<dbReference type="AlphaFoldDB" id="A0A1H5C6Y1"/>
<dbReference type="InterPro" id="IPR018060">
    <property type="entry name" value="HTH_AraC"/>
</dbReference>
<proteinExistence type="predicted"/>
<dbReference type="CDD" id="cd03137">
    <property type="entry name" value="GATase1_AraC_1"/>
    <property type="match status" value="1"/>
</dbReference>